<dbReference type="Proteomes" id="UP001165082">
    <property type="component" value="Unassembled WGS sequence"/>
</dbReference>
<evidence type="ECO:0000313" key="11">
    <source>
        <dbReference type="EMBL" id="GMH68210.1"/>
    </source>
</evidence>
<evidence type="ECO:0000256" key="6">
    <source>
        <dbReference type="ARBA" id="ARBA00022989"/>
    </source>
</evidence>
<reference evidence="11" key="1">
    <citation type="submission" date="2022-07" db="EMBL/GenBank/DDBJ databases">
        <title>Genome analysis of Parmales, a sister group of diatoms, reveals the evolutionary specialization of diatoms from phago-mixotrophs to photoautotrophs.</title>
        <authorList>
            <person name="Ban H."/>
            <person name="Sato S."/>
            <person name="Yoshikawa S."/>
            <person name="Kazumasa Y."/>
            <person name="Nakamura Y."/>
            <person name="Ichinomiya M."/>
            <person name="Saitoh K."/>
            <person name="Sato N."/>
            <person name="Blanc-Mathieu R."/>
            <person name="Endo H."/>
            <person name="Kuwata A."/>
            <person name="Ogata H."/>
        </authorList>
    </citation>
    <scope>NUCLEOTIDE SEQUENCE</scope>
</reference>
<dbReference type="InterPro" id="IPR023395">
    <property type="entry name" value="MCP_dom_sf"/>
</dbReference>
<dbReference type="OrthoDB" id="409586at2759"/>
<comment type="similarity">
    <text evidence="2 10">Belongs to the mitochondrial carrier (TC 2.A.29) family.</text>
</comment>
<evidence type="ECO:0000313" key="12">
    <source>
        <dbReference type="Proteomes" id="UP001165082"/>
    </source>
</evidence>
<gene>
    <name evidence="11" type="ORF">TrRE_jg7830</name>
</gene>
<keyword evidence="3 10" id="KW-0813">Transport</keyword>
<evidence type="ECO:0000256" key="1">
    <source>
        <dbReference type="ARBA" id="ARBA00004225"/>
    </source>
</evidence>
<dbReference type="EMBL" id="BRXZ01002700">
    <property type="protein sequence ID" value="GMH68210.1"/>
    <property type="molecule type" value="Genomic_DNA"/>
</dbReference>
<keyword evidence="4 9" id="KW-0812">Transmembrane</keyword>
<dbReference type="PANTHER" id="PTHR45624">
    <property type="entry name" value="MITOCHONDRIAL BASIC AMINO ACIDS TRANSPORTER-RELATED"/>
    <property type="match status" value="1"/>
</dbReference>
<feature type="repeat" description="Solcar" evidence="9">
    <location>
        <begin position="88"/>
        <end position="177"/>
    </location>
</feature>
<evidence type="ECO:0000256" key="2">
    <source>
        <dbReference type="ARBA" id="ARBA00006375"/>
    </source>
</evidence>
<feature type="repeat" description="Solcar" evidence="9">
    <location>
        <begin position="1"/>
        <end position="79"/>
    </location>
</feature>
<dbReference type="GO" id="GO:0022857">
    <property type="term" value="F:transmembrane transporter activity"/>
    <property type="evidence" value="ECO:0007669"/>
    <property type="project" value="TreeGrafter"/>
</dbReference>
<keyword evidence="6" id="KW-1133">Transmembrane helix</keyword>
<keyword evidence="5" id="KW-0677">Repeat</keyword>
<evidence type="ECO:0000256" key="7">
    <source>
        <dbReference type="ARBA" id="ARBA00023128"/>
    </source>
</evidence>
<dbReference type="AlphaFoldDB" id="A0A9W7E7S3"/>
<evidence type="ECO:0000256" key="5">
    <source>
        <dbReference type="ARBA" id="ARBA00022737"/>
    </source>
</evidence>
<evidence type="ECO:0000256" key="4">
    <source>
        <dbReference type="ARBA" id="ARBA00022692"/>
    </source>
</evidence>
<evidence type="ECO:0008006" key="13">
    <source>
        <dbReference type="Google" id="ProtNLM"/>
    </source>
</evidence>
<comment type="subcellular location">
    <subcellularLocation>
        <location evidence="1">Mitochondrion membrane</location>
        <topology evidence="1">Multi-pass membrane protein</topology>
    </subcellularLocation>
</comment>
<keyword evidence="7" id="KW-0496">Mitochondrion</keyword>
<keyword evidence="8 9" id="KW-0472">Membrane</keyword>
<protein>
    <recommendedName>
        <fullName evidence="13">Mitochondrial carrier protein</fullName>
    </recommendedName>
</protein>
<dbReference type="Gene3D" id="1.50.40.10">
    <property type="entry name" value="Mitochondrial carrier domain"/>
    <property type="match status" value="1"/>
</dbReference>
<dbReference type="PROSITE" id="PS50920">
    <property type="entry name" value="SOLCAR"/>
    <property type="match status" value="3"/>
</dbReference>
<dbReference type="InterPro" id="IPR018108">
    <property type="entry name" value="MCP_transmembrane"/>
</dbReference>
<evidence type="ECO:0000256" key="10">
    <source>
        <dbReference type="RuleBase" id="RU000488"/>
    </source>
</evidence>
<evidence type="ECO:0000256" key="3">
    <source>
        <dbReference type="ARBA" id="ARBA00022448"/>
    </source>
</evidence>
<dbReference type="Pfam" id="PF00153">
    <property type="entry name" value="Mito_carr"/>
    <property type="match status" value="3"/>
</dbReference>
<dbReference type="InterPro" id="IPR050567">
    <property type="entry name" value="Mitochondrial_Carrier"/>
</dbReference>
<sequence>MFGGFTAGVVGTVIGYPLDTIKTRMQTGNAGGGGILSVAKRIVSQEGVSGLYKGIGPPLLSLSILNTLNFTSYNHFKRVFGGSNDSLSGIFWCSMAGVVAGPIASAVSTPEHLLKTQMQIDNTSPKPKYTGGSLNALRSISATHGFRAVYLGHASNTVRESCFLGIYFGCYEFCRSCLPDWKVAVPVAGGLAGAAGWVGSYPLDCIKANIQGSLGVEGRGILETGKDILRERGIKGLYSGLGPSLMRAFLVSGTRFSAYEAGVAFMKDSGM</sequence>
<comment type="caution">
    <text evidence="11">The sequence shown here is derived from an EMBL/GenBank/DDBJ whole genome shotgun (WGS) entry which is preliminary data.</text>
</comment>
<dbReference type="SUPFAM" id="SSF103506">
    <property type="entry name" value="Mitochondrial carrier"/>
    <property type="match status" value="1"/>
</dbReference>
<name>A0A9W7E7S3_9STRA</name>
<evidence type="ECO:0000256" key="8">
    <source>
        <dbReference type="ARBA" id="ARBA00023136"/>
    </source>
</evidence>
<accession>A0A9W7E7S3</accession>
<dbReference type="PANTHER" id="PTHR45624:SF10">
    <property type="entry name" value="SLC (SOLUTE CARRIER) HOMOLOG"/>
    <property type="match status" value="1"/>
</dbReference>
<evidence type="ECO:0000256" key="9">
    <source>
        <dbReference type="PROSITE-ProRule" id="PRU00282"/>
    </source>
</evidence>
<keyword evidence="12" id="KW-1185">Reference proteome</keyword>
<feature type="repeat" description="Solcar" evidence="9">
    <location>
        <begin position="180"/>
        <end position="265"/>
    </location>
</feature>
<dbReference type="GO" id="GO:0031966">
    <property type="term" value="C:mitochondrial membrane"/>
    <property type="evidence" value="ECO:0007669"/>
    <property type="project" value="UniProtKB-SubCell"/>
</dbReference>
<proteinExistence type="inferred from homology"/>
<organism evidence="11 12">
    <name type="scientific">Triparma retinervis</name>
    <dbReference type="NCBI Taxonomy" id="2557542"/>
    <lineage>
        <taxon>Eukaryota</taxon>
        <taxon>Sar</taxon>
        <taxon>Stramenopiles</taxon>
        <taxon>Ochrophyta</taxon>
        <taxon>Bolidophyceae</taxon>
        <taxon>Parmales</taxon>
        <taxon>Triparmaceae</taxon>
        <taxon>Triparma</taxon>
    </lineage>
</organism>